<keyword evidence="1" id="KW-0106">Calcium</keyword>
<dbReference type="WBParaSite" id="maker-unitig_42421-snap-gene-0.2-mRNA-1">
    <property type="protein sequence ID" value="maker-unitig_42421-snap-gene-0.2-mRNA-1"/>
    <property type="gene ID" value="maker-unitig_42421-snap-gene-0.2"/>
</dbReference>
<dbReference type="Gene3D" id="1.10.238.10">
    <property type="entry name" value="EF-hand"/>
    <property type="match status" value="1"/>
</dbReference>
<name>A0A1I8FQB5_9PLAT</name>
<dbReference type="Pfam" id="PF13499">
    <property type="entry name" value="EF-hand_7"/>
    <property type="match status" value="1"/>
</dbReference>
<accession>A0A1I8FQB5</accession>
<evidence type="ECO:0000313" key="5">
    <source>
        <dbReference type="WBParaSite" id="maker-unitig_42421-snap-gene-0.2-mRNA-1"/>
    </source>
</evidence>
<evidence type="ECO:0000259" key="3">
    <source>
        <dbReference type="PROSITE" id="PS50222"/>
    </source>
</evidence>
<reference evidence="5" key="1">
    <citation type="submission" date="2016-11" db="UniProtKB">
        <authorList>
            <consortium name="WormBaseParasite"/>
        </authorList>
    </citation>
    <scope>IDENTIFICATION</scope>
</reference>
<feature type="transmembrane region" description="Helical" evidence="2">
    <location>
        <begin position="208"/>
        <end position="230"/>
    </location>
</feature>
<keyword evidence="2" id="KW-0472">Membrane</keyword>
<feature type="transmembrane region" description="Helical" evidence="2">
    <location>
        <begin position="182"/>
        <end position="202"/>
    </location>
</feature>
<dbReference type="InterPro" id="IPR018247">
    <property type="entry name" value="EF_Hand_1_Ca_BS"/>
</dbReference>
<organism evidence="4 5">
    <name type="scientific">Macrostomum lignano</name>
    <dbReference type="NCBI Taxonomy" id="282301"/>
    <lineage>
        <taxon>Eukaryota</taxon>
        <taxon>Metazoa</taxon>
        <taxon>Spiralia</taxon>
        <taxon>Lophotrochozoa</taxon>
        <taxon>Platyhelminthes</taxon>
        <taxon>Rhabditophora</taxon>
        <taxon>Macrostomorpha</taxon>
        <taxon>Macrostomida</taxon>
        <taxon>Macrostomidae</taxon>
        <taxon>Macrostomum</taxon>
    </lineage>
</organism>
<evidence type="ECO:0000256" key="1">
    <source>
        <dbReference type="ARBA" id="ARBA00022837"/>
    </source>
</evidence>
<keyword evidence="4" id="KW-1185">Reference proteome</keyword>
<dbReference type="PROSITE" id="PS00018">
    <property type="entry name" value="EF_HAND_1"/>
    <property type="match status" value="1"/>
</dbReference>
<protein>
    <submittedName>
        <fullName evidence="5">EF-hand domain-containing protein</fullName>
    </submittedName>
</protein>
<evidence type="ECO:0000256" key="2">
    <source>
        <dbReference type="SAM" id="Phobius"/>
    </source>
</evidence>
<sequence length="323" mass="36760">QFICCCLQPKAAASAAEQLRSCSIWQSQLCESHLAQCVTDEQLDEVYRDFRARAGKKNYLDFEDFRALYSGSRFEHDVSDQLAVFRALADSERLTLAGYVRLCQLSQSAGSGPDPERLRVLFSVMDEDQSGTISEDEFCRFLANFVDDETTMQNFFARADEDKSKLIYFHEFANFCRKHRRAFRLMCAYVFPQLVELMLHLVMLRVQLLLLLLLLLLLCLRFQLCVSLGLRRSDAELRMLALRQLQLAGGRAQAWRVRLHREAASEAERSLLCRRLHPGHVTRFAPEAARSPPVAAILQDELRLLVDGPVVTFAGATDSCWGG</sequence>
<dbReference type="CDD" id="cd00051">
    <property type="entry name" value="EFh"/>
    <property type="match status" value="1"/>
</dbReference>
<feature type="domain" description="EF-hand" evidence="3">
    <location>
        <begin position="113"/>
        <end position="148"/>
    </location>
</feature>
<dbReference type="InterPro" id="IPR011992">
    <property type="entry name" value="EF-hand-dom_pair"/>
</dbReference>
<dbReference type="Proteomes" id="UP000095280">
    <property type="component" value="Unplaced"/>
</dbReference>
<proteinExistence type="predicted"/>
<dbReference type="AlphaFoldDB" id="A0A1I8FQB5"/>
<dbReference type="SUPFAM" id="SSF47473">
    <property type="entry name" value="EF-hand"/>
    <property type="match status" value="1"/>
</dbReference>
<keyword evidence="2" id="KW-0812">Transmembrane</keyword>
<keyword evidence="2" id="KW-1133">Transmembrane helix</keyword>
<dbReference type="PROSITE" id="PS50222">
    <property type="entry name" value="EF_HAND_2"/>
    <property type="match status" value="1"/>
</dbReference>
<dbReference type="SMART" id="SM00054">
    <property type="entry name" value="EFh"/>
    <property type="match status" value="2"/>
</dbReference>
<dbReference type="GO" id="GO:0005509">
    <property type="term" value="F:calcium ion binding"/>
    <property type="evidence" value="ECO:0007669"/>
    <property type="project" value="InterPro"/>
</dbReference>
<evidence type="ECO:0000313" key="4">
    <source>
        <dbReference type="Proteomes" id="UP000095280"/>
    </source>
</evidence>
<dbReference type="InterPro" id="IPR002048">
    <property type="entry name" value="EF_hand_dom"/>
</dbReference>